<sequence>MLLPILSRAGTLLLLCLVLTGCGGGGGGGSNPATPAVNQLPIASISAPASVAAGEQVLLDGSASSDGDGRITSYRWQQVDGPAVELDSDSNAQASFTAPQVNSDTNLTFSLTVTDDDNAESSSSITVTITSDPSGARFALSGSVLASGNQVVDGDTNDPNTTYNPNDTPGSAQALVNPVTVGGYVNLPGSGAGGRSQVSGDIDDYYRVELLQGQSVTLLVADFESADADLYLYSEQGEIIDFSIATGELETVTAPATATYVVNVTAFSGATNYIMAVGSRALSVPNASAEIVPGEVIVEYEGDDGQQLVPAAAEALTRSMGLRQQAGGPGRARLLALRADLATHRRLGKAIARRAQFADVQQQSRWETLLSIKTLRNSPGVRRAEPNFRVRPSLQPNDSAFGLQWHYPLIALPAAWDSSTGDPSVIVAVVDTGILAGHPDLAGQLVPGYDFVSDPQRAGDGDGIDPDPEDRGDPENPAASSFHGTHVAGTIAARGNNSIGVAGVAWNSRIMPVRALAEEGGTSYDVAQAVRFAAGLNNDSGTVPAQPASIINLSLGGEGFSQINQQLYRDLREQGIIVVAAAGNEGSSSPGYPASYETVFAVSAVDGQRRLTGYSNRGIHIDLAAPGGDSSTDFNGDGYPDGVLSTGGSVGANGIEPSYVFLSGTSMAAPHVAGVFALMLAINPDLDAAAVESLLRNGDLTVDLGEPGRDDLYGHGLVDARRAVNAALESMGSTVRPAASLIASSTTLNFSSSTDSLDLVLSNGGSGDLQVLDLSSDEAWLLVSATDTDTAGLGRYTLQVQRQALADGLYSATLTVRSSANSLQIRVLVSVGGGSSADVGVVYILVYEPATDEVVDQAVARAENGRYRYAFPELPAGEYQLIAGSDADNDLTICDAGEACGAWLSTDRPALIQLDRDLENIDFPIDFLVTLPAQANAPTAPGTQLPPATLQRQP</sequence>
<evidence type="ECO:0000256" key="5">
    <source>
        <dbReference type="PIRSR" id="PIRSR615500-1"/>
    </source>
</evidence>
<dbReference type="EMBL" id="CP048711">
    <property type="protein sequence ID" value="QIB65420.1"/>
    <property type="molecule type" value="Genomic_DNA"/>
</dbReference>
<evidence type="ECO:0000256" key="2">
    <source>
        <dbReference type="ARBA" id="ARBA00022670"/>
    </source>
</evidence>
<evidence type="ECO:0000313" key="11">
    <source>
        <dbReference type="Proteomes" id="UP000477680"/>
    </source>
</evidence>
<dbReference type="RefSeq" id="WP_163494659.1">
    <property type="nucleotide sequence ID" value="NZ_CP048711.1"/>
</dbReference>
<evidence type="ECO:0000256" key="1">
    <source>
        <dbReference type="ARBA" id="ARBA00011073"/>
    </source>
</evidence>
<dbReference type="Gene3D" id="3.40.50.200">
    <property type="entry name" value="Peptidase S8/S53 domain"/>
    <property type="match status" value="1"/>
</dbReference>
<dbReference type="PROSITE" id="PS00136">
    <property type="entry name" value="SUBTILASE_ASP"/>
    <property type="match status" value="1"/>
</dbReference>
<dbReference type="InterPro" id="IPR050131">
    <property type="entry name" value="Peptidase_S8_subtilisin-like"/>
</dbReference>
<dbReference type="GO" id="GO:0004252">
    <property type="term" value="F:serine-type endopeptidase activity"/>
    <property type="evidence" value="ECO:0007669"/>
    <property type="project" value="UniProtKB-UniRule"/>
</dbReference>
<dbReference type="InterPro" id="IPR023828">
    <property type="entry name" value="Peptidase_S8_Ser-AS"/>
</dbReference>
<dbReference type="PROSITE" id="PS00138">
    <property type="entry name" value="SUBTILASE_SER"/>
    <property type="match status" value="1"/>
</dbReference>
<feature type="active site" description="Charge relay system" evidence="5 6">
    <location>
        <position position="666"/>
    </location>
</feature>
<dbReference type="PRINTS" id="PR00723">
    <property type="entry name" value="SUBTILISIN"/>
</dbReference>
<comment type="similarity">
    <text evidence="1 6 7">Belongs to the peptidase S8 family.</text>
</comment>
<feature type="domain" description="PKD/Chitinase" evidence="9">
    <location>
        <begin position="42"/>
        <end position="132"/>
    </location>
</feature>
<evidence type="ECO:0000259" key="9">
    <source>
        <dbReference type="SMART" id="SM00089"/>
    </source>
</evidence>
<dbReference type="KEGG" id="kim:G3T16_08410"/>
<dbReference type="AlphaFoldDB" id="A0A6C0U002"/>
<dbReference type="Pfam" id="PF00082">
    <property type="entry name" value="Peptidase_S8"/>
    <property type="match status" value="1"/>
</dbReference>
<dbReference type="InterPro" id="IPR022398">
    <property type="entry name" value="Peptidase_S8_His-AS"/>
</dbReference>
<dbReference type="Gene3D" id="2.60.120.380">
    <property type="match status" value="1"/>
</dbReference>
<dbReference type="Pfam" id="PF22352">
    <property type="entry name" value="K319L-like_PKD"/>
    <property type="match status" value="1"/>
</dbReference>
<evidence type="ECO:0000256" key="8">
    <source>
        <dbReference type="SAM" id="MobiDB-lite"/>
    </source>
</evidence>
<name>A0A6C0U002_9GAMM</name>
<dbReference type="InterPro" id="IPR035986">
    <property type="entry name" value="PKD_dom_sf"/>
</dbReference>
<dbReference type="CDD" id="cd00146">
    <property type="entry name" value="PKD"/>
    <property type="match status" value="1"/>
</dbReference>
<dbReference type="InterPro" id="IPR013783">
    <property type="entry name" value="Ig-like_fold"/>
</dbReference>
<dbReference type="PANTHER" id="PTHR43806">
    <property type="entry name" value="PEPTIDASE S8"/>
    <property type="match status" value="1"/>
</dbReference>
<feature type="active site" description="Charge relay system" evidence="5 6">
    <location>
        <position position="483"/>
    </location>
</feature>
<feature type="active site" description="Charge relay system" evidence="5 6">
    <location>
        <position position="431"/>
    </location>
</feature>
<evidence type="ECO:0000313" key="10">
    <source>
        <dbReference type="EMBL" id="QIB65420.1"/>
    </source>
</evidence>
<dbReference type="SUPFAM" id="SSF49299">
    <property type="entry name" value="PKD domain"/>
    <property type="match status" value="1"/>
</dbReference>
<proteinExistence type="inferred from homology"/>
<dbReference type="Gene3D" id="2.60.40.10">
    <property type="entry name" value="Immunoglobulins"/>
    <property type="match status" value="1"/>
</dbReference>
<dbReference type="PIRSF" id="PIRSF037893">
    <property type="entry name" value="Subtilisin_rel_Maqu_2796"/>
    <property type="match status" value="1"/>
</dbReference>
<dbReference type="InterPro" id="IPR022409">
    <property type="entry name" value="PKD/Chitinase_dom"/>
</dbReference>
<protein>
    <submittedName>
        <fullName evidence="10">S8 family serine peptidase</fullName>
    </submittedName>
</protein>
<dbReference type="SMART" id="SM00089">
    <property type="entry name" value="PKD"/>
    <property type="match status" value="1"/>
</dbReference>
<reference evidence="10 11" key="1">
    <citation type="submission" date="2020-02" db="EMBL/GenBank/DDBJ databases">
        <title>Genome sequencing for Kineobactrum sp. M2.</title>
        <authorList>
            <person name="Park S.-J."/>
        </authorList>
    </citation>
    <scope>NUCLEOTIDE SEQUENCE [LARGE SCALE GENOMIC DNA]</scope>
    <source>
        <strain evidence="10 11">M2</strain>
    </source>
</reference>
<dbReference type="InterPro" id="IPR017309">
    <property type="entry name" value="Pept_S8A_subtilisin_proteobac"/>
</dbReference>
<dbReference type="InterPro" id="IPR036852">
    <property type="entry name" value="Peptidase_S8/S53_dom_sf"/>
</dbReference>
<dbReference type="InterPro" id="IPR015500">
    <property type="entry name" value="Peptidase_S8_subtilisin-rel"/>
</dbReference>
<evidence type="ECO:0000256" key="3">
    <source>
        <dbReference type="ARBA" id="ARBA00022801"/>
    </source>
</evidence>
<keyword evidence="2 6" id="KW-0645">Protease</keyword>
<feature type="region of interest" description="Disordered" evidence="8">
    <location>
        <begin position="446"/>
        <end position="482"/>
    </location>
</feature>
<accession>A0A6C0U002</accession>
<evidence type="ECO:0000256" key="4">
    <source>
        <dbReference type="ARBA" id="ARBA00022825"/>
    </source>
</evidence>
<dbReference type="PANTHER" id="PTHR43806:SF11">
    <property type="entry name" value="CEREVISIN-RELATED"/>
    <property type="match status" value="1"/>
</dbReference>
<dbReference type="Proteomes" id="UP000477680">
    <property type="component" value="Chromosome"/>
</dbReference>
<organism evidence="10 11">
    <name type="scientific">Kineobactrum salinum</name>
    <dbReference type="NCBI Taxonomy" id="2708301"/>
    <lineage>
        <taxon>Bacteria</taxon>
        <taxon>Pseudomonadati</taxon>
        <taxon>Pseudomonadota</taxon>
        <taxon>Gammaproteobacteria</taxon>
        <taxon>Cellvibrionales</taxon>
        <taxon>Halieaceae</taxon>
        <taxon>Kineobactrum</taxon>
    </lineage>
</organism>
<keyword evidence="4 6" id="KW-0720">Serine protease</keyword>
<dbReference type="InterPro" id="IPR034176">
    <property type="entry name" value="Peptidases_S8_13"/>
</dbReference>
<dbReference type="InterPro" id="IPR000209">
    <property type="entry name" value="Peptidase_S8/S53_dom"/>
</dbReference>
<evidence type="ECO:0000256" key="7">
    <source>
        <dbReference type="RuleBase" id="RU003355"/>
    </source>
</evidence>
<gene>
    <name evidence="10" type="ORF">G3T16_08410</name>
</gene>
<dbReference type="PROSITE" id="PS00137">
    <property type="entry name" value="SUBTILASE_HIS"/>
    <property type="match status" value="1"/>
</dbReference>
<keyword evidence="3 6" id="KW-0378">Hydrolase</keyword>
<dbReference type="GO" id="GO:0006508">
    <property type="term" value="P:proteolysis"/>
    <property type="evidence" value="ECO:0007669"/>
    <property type="project" value="UniProtKB-KW"/>
</dbReference>
<dbReference type="SUPFAM" id="SSF52743">
    <property type="entry name" value="Subtilisin-like"/>
    <property type="match status" value="1"/>
</dbReference>
<dbReference type="PROSITE" id="PS51892">
    <property type="entry name" value="SUBTILASE"/>
    <property type="match status" value="1"/>
</dbReference>
<evidence type="ECO:0000256" key="6">
    <source>
        <dbReference type="PROSITE-ProRule" id="PRU01240"/>
    </source>
</evidence>
<keyword evidence="11" id="KW-1185">Reference proteome</keyword>
<dbReference type="CDD" id="cd07496">
    <property type="entry name" value="Peptidases_S8_13"/>
    <property type="match status" value="1"/>
</dbReference>
<dbReference type="InterPro" id="IPR023827">
    <property type="entry name" value="Peptidase_S8_Asp-AS"/>
</dbReference>